<dbReference type="SMART" id="SM00530">
    <property type="entry name" value="HTH_XRE"/>
    <property type="match status" value="1"/>
</dbReference>
<dbReference type="InterPro" id="IPR001387">
    <property type="entry name" value="Cro/C1-type_HTH"/>
</dbReference>
<name>A0ABS6D5J7_9FIRM</name>
<gene>
    <name evidence="2" type="ORF">HGO97_012195</name>
</gene>
<sequence length="109" mass="11993">MDISKMIKSRRLELGLTLKDVASALGTAESTISRYESSNIQNMGIDKIEALAKVLQCTPGYLMGWENNSTAPQTIAAHLDTSDLTQDEIDDVADYIAFIKNKRKSKNGL</sequence>
<keyword evidence="3" id="KW-1185">Reference proteome</keyword>
<evidence type="ECO:0000259" key="1">
    <source>
        <dbReference type="PROSITE" id="PS50943"/>
    </source>
</evidence>
<evidence type="ECO:0000313" key="2">
    <source>
        <dbReference type="EMBL" id="MBU3876565.1"/>
    </source>
</evidence>
<organism evidence="2 3">
    <name type="scientific">Faecalicatena faecalis</name>
    <dbReference type="NCBI Taxonomy" id="2726362"/>
    <lineage>
        <taxon>Bacteria</taxon>
        <taxon>Bacillati</taxon>
        <taxon>Bacillota</taxon>
        <taxon>Clostridia</taxon>
        <taxon>Lachnospirales</taxon>
        <taxon>Lachnospiraceae</taxon>
        <taxon>Faecalicatena</taxon>
    </lineage>
</organism>
<dbReference type="Pfam" id="PF01381">
    <property type="entry name" value="HTH_3"/>
    <property type="match status" value="1"/>
</dbReference>
<dbReference type="Proteomes" id="UP000723714">
    <property type="component" value="Unassembled WGS sequence"/>
</dbReference>
<dbReference type="PROSITE" id="PS50943">
    <property type="entry name" value="HTH_CROC1"/>
    <property type="match status" value="1"/>
</dbReference>
<accession>A0ABS6D5J7</accession>
<dbReference type="RefSeq" id="WP_216242017.1">
    <property type="nucleotide sequence ID" value="NZ_JABACJ020000011.1"/>
</dbReference>
<feature type="domain" description="HTH cro/C1-type" evidence="1">
    <location>
        <begin position="7"/>
        <end position="62"/>
    </location>
</feature>
<dbReference type="CDD" id="cd00093">
    <property type="entry name" value="HTH_XRE"/>
    <property type="match status" value="1"/>
</dbReference>
<evidence type="ECO:0000313" key="3">
    <source>
        <dbReference type="Proteomes" id="UP000723714"/>
    </source>
</evidence>
<comment type="caution">
    <text evidence="2">The sequence shown here is derived from an EMBL/GenBank/DDBJ whole genome shotgun (WGS) entry which is preliminary data.</text>
</comment>
<dbReference type="EMBL" id="JABACJ020000011">
    <property type="protein sequence ID" value="MBU3876565.1"/>
    <property type="molecule type" value="Genomic_DNA"/>
</dbReference>
<proteinExistence type="predicted"/>
<reference evidence="2 3" key="1">
    <citation type="submission" date="2021-06" db="EMBL/GenBank/DDBJ databases">
        <title>Faecalicatena sp. nov. isolated from porcine feces.</title>
        <authorList>
            <person name="Oh B.S."/>
            <person name="Lee J.H."/>
        </authorList>
    </citation>
    <scope>NUCLEOTIDE SEQUENCE [LARGE SCALE GENOMIC DNA]</scope>
    <source>
        <strain evidence="2 3">AGMB00832</strain>
    </source>
</reference>
<protein>
    <submittedName>
        <fullName evidence="2">Helix-turn-helix domain-containing protein</fullName>
    </submittedName>
</protein>